<evidence type="ECO:0000256" key="1">
    <source>
        <dbReference type="SAM" id="MobiDB-lite"/>
    </source>
</evidence>
<dbReference type="EMBL" id="JBEGDD010000004">
    <property type="protein sequence ID" value="MEQ7154820.1"/>
    <property type="molecule type" value="Genomic_DNA"/>
</dbReference>
<name>A0ABV1NLW6_9CAUL</name>
<feature type="region of interest" description="Disordered" evidence="1">
    <location>
        <begin position="119"/>
        <end position="160"/>
    </location>
</feature>
<organism evidence="2 3">
    <name type="scientific">Brevundimonas aurifodinae</name>
    <dbReference type="NCBI Taxonomy" id="1508312"/>
    <lineage>
        <taxon>Bacteria</taxon>
        <taxon>Pseudomonadati</taxon>
        <taxon>Pseudomonadota</taxon>
        <taxon>Alphaproteobacteria</taxon>
        <taxon>Caulobacterales</taxon>
        <taxon>Caulobacteraceae</taxon>
        <taxon>Brevundimonas</taxon>
    </lineage>
</organism>
<feature type="region of interest" description="Disordered" evidence="1">
    <location>
        <begin position="71"/>
        <end position="94"/>
    </location>
</feature>
<feature type="compositionally biased region" description="Low complexity" evidence="1">
    <location>
        <begin position="144"/>
        <end position="156"/>
    </location>
</feature>
<proteinExistence type="predicted"/>
<gene>
    <name evidence="2" type="ORF">ABN401_06320</name>
</gene>
<evidence type="ECO:0000313" key="3">
    <source>
        <dbReference type="Proteomes" id="UP001445732"/>
    </source>
</evidence>
<protein>
    <submittedName>
        <fullName evidence="2">Uncharacterized protein</fullName>
    </submittedName>
</protein>
<comment type="caution">
    <text evidence="2">The sequence shown here is derived from an EMBL/GenBank/DDBJ whole genome shotgun (WGS) entry which is preliminary data.</text>
</comment>
<dbReference type="Proteomes" id="UP001445732">
    <property type="component" value="Unassembled WGS sequence"/>
</dbReference>
<keyword evidence="3" id="KW-1185">Reference proteome</keyword>
<evidence type="ECO:0000313" key="2">
    <source>
        <dbReference type="EMBL" id="MEQ7154820.1"/>
    </source>
</evidence>
<reference evidence="2 3" key="1">
    <citation type="submission" date="2024-06" db="EMBL/GenBank/DDBJ databases">
        <title>Brevundimonas sp. C11.</title>
        <authorList>
            <person name="Maltman C."/>
        </authorList>
    </citation>
    <scope>NUCLEOTIDE SEQUENCE [LARGE SCALE GENOMIC DNA]</scope>
    <source>
        <strain evidence="2 3">C11</strain>
    </source>
</reference>
<sequence length="172" mass="18591">MTGYQDRPGRPPAGDDDWALQRKANQRRLIEAAEARLLNETIADDDAVAADRHVRAITNLAKAVVAVEAIRPPRPTRADQENEEDMGRRQDDDPAVVAALRAELRERYDLLEAKRELRSRADGVGSGGASEGEGLEPQPWGPSGAADDGLAHLADAWGTGRGQDLRRGLLAA</sequence>
<feature type="compositionally biased region" description="Basic and acidic residues" evidence="1">
    <location>
        <begin position="76"/>
        <end position="92"/>
    </location>
</feature>
<dbReference type="RefSeq" id="WP_349683983.1">
    <property type="nucleotide sequence ID" value="NZ_JBEGDD010000004.1"/>
</dbReference>
<accession>A0ABV1NLW6</accession>